<dbReference type="SUPFAM" id="SSF51283">
    <property type="entry name" value="dUTPase-like"/>
    <property type="match status" value="1"/>
</dbReference>
<evidence type="ECO:0000256" key="2">
    <source>
        <dbReference type="ARBA" id="ARBA00023080"/>
    </source>
</evidence>
<dbReference type="InterPro" id="IPR033704">
    <property type="entry name" value="dUTPase_trimeric"/>
</dbReference>
<dbReference type="CDD" id="cd07557">
    <property type="entry name" value="trimeric_dUTPase"/>
    <property type="match status" value="1"/>
</dbReference>
<dbReference type="PANTHER" id="PTHR42680">
    <property type="entry name" value="DCTP DEAMINASE"/>
    <property type="match status" value="1"/>
</dbReference>
<dbReference type="NCBIfam" id="TIGR02274">
    <property type="entry name" value="dCTP_deam"/>
    <property type="match status" value="1"/>
</dbReference>
<proteinExistence type="predicted"/>
<gene>
    <name evidence="3" type="primary">dcd</name>
    <name evidence="3" type="ORF">D5S19_23000</name>
</gene>
<sequence length="199" mass="21544">MVLTDELIAAAVRGGEIVIDPFHAELSRPASHLLTLSGRFMRSNGEGGPIDPFLRSDVDSEFDPLFLADRVELAPGEFLLGATRELVSLPSKYFGRITGMSHLARLGLVVHVTSDLISPGFGFGAPTAITLELVNHHPRPIVLHEHMPVCHLQLARLETEPTKSYHRLPTGYTAAVQPTASRYWAEFGPGNATSAGARS</sequence>
<dbReference type="Pfam" id="PF22769">
    <property type="entry name" value="DCD"/>
    <property type="match status" value="1"/>
</dbReference>
<keyword evidence="4" id="KW-1185">Reference proteome</keyword>
<dbReference type="Gene3D" id="2.70.40.10">
    <property type="match status" value="1"/>
</dbReference>
<evidence type="ECO:0000256" key="1">
    <source>
        <dbReference type="ARBA" id="ARBA00022801"/>
    </source>
</evidence>
<organism evidence="3 4">
    <name type="scientific">Amycolatopsis panacis</name>
    <dbReference type="NCBI Taxonomy" id="2340917"/>
    <lineage>
        <taxon>Bacteria</taxon>
        <taxon>Bacillati</taxon>
        <taxon>Actinomycetota</taxon>
        <taxon>Actinomycetes</taxon>
        <taxon>Pseudonocardiales</taxon>
        <taxon>Pseudonocardiaceae</taxon>
        <taxon>Amycolatopsis</taxon>
    </lineage>
</organism>
<dbReference type="PANTHER" id="PTHR42680:SF3">
    <property type="entry name" value="DCTP DEAMINASE"/>
    <property type="match status" value="1"/>
</dbReference>
<reference evidence="3 4" key="1">
    <citation type="submission" date="2018-09" db="EMBL/GenBank/DDBJ databases">
        <title>YIM PH 21725 draft genome.</title>
        <authorList>
            <person name="Miao C."/>
        </authorList>
    </citation>
    <scope>NUCLEOTIDE SEQUENCE [LARGE SCALE GENOMIC DNA]</scope>
    <source>
        <strain evidence="4">YIM PH21725</strain>
    </source>
</reference>
<dbReference type="EC" id="3.5.4.13" evidence="3"/>
<dbReference type="InterPro" id="IPR036157">
    <property type="entry name" value="dUTPase-like_sf"/>
</dbReference>
<dbReference type="GO" id="GO:0006229">
    <property type="term" value="P:dUTP biosynthetic process"/>
    <property type="evidence" value="ECO:0007669"/>
    <property type="project" value="InterPro"/>
</dbReference>
<dbReference type="EMBL" id="QZFV01000107">
    <property type="protein sequence ID" value="RJQ81690.1"/>
    <property type="molecule type" value="Genomic_DNA"/>
</dbReference>
<name>A0A419HXA9_9PSEU</name>
<keyword evidence="1 3" id="KW-0378">Hydrolase</keyword>
<evidence type="ECO:0000313" key="3">
    <source>
        <dbReference type="EMBL" id="RJQ81690.1"/>
    </source>
</evidence>
<keyword evidence="2" id="KW-0546">Nucleotide metabolism</keyword>
<accession>A0A419HXA9</accession>
<comment type="caution">
    <text evidence="3">The sequence shown here is derived from an EMBL/GenBank/DDBJ whole genome shotgun (WGS) entry which is preliminary data.</text>
</comment>
<protein>
    <submittedName>
        <fullName evidence="3">dCTP deaminase</fullName>
        <ecNumber evidence="3">3.5.4.13</ecNumber>
    </submittedName>
</protein>
<dbReference type="InterPro" id="IPR011962">
    <property type="entry name" value="dCTP_deaminase"/>
</dbReference>
<dbReference type="RefSeq" id="WP_120025482.1">
    <property type="nucleotide sequence ID" value="NZ_QZFV01000107.1"/>
</dbReference>
<dbReference type="AlphaFoldDB" id="A0A419HXA9"/>
<dbReference type="GO" id="GO:0008829">
    <property type="term" value="F:dCTP deaminase activity"/>
    <property type="evidence" value="ECO:0007669"/>
    <property type="project" value="UniProtKB-EC"/>
</dbReference>
<dbReference type="Proteomes" id="UP000285112">
    <property type="component" value="Unassembled WGS sequence"/>
</dbReference>
<evidence type="ECO:0000313" key="4">
    <source>
        <dbReference type="Proteomes" id="UP000285112"/>
    </source>
</evidence>
<dbReference type="OrthoDB" id="3613192at2"/>